<organism evidence="1 2">
    <name type="scientific">Pythium oligandrum</name>
    <name type="common">Mycoparasitic fungus</name>
    <dbReference type="NCBI Taxonomy" id="41045"/>
    <lineage>
        <taxon>Eukaryota</taxon>
        <taxon>Sar</taxon>
        <taxon>Stramenopiles</taxon>
        <taxon>Oomycota</taxon>
        <taxon>Peronosporomycetes</taxon>
        <taxon>Pythiales</taxon>
        <taxon>Pythiaceae</taxon>
        <taxon>Pythium</taxon>
    </lineage>
</organism>
<dbReference type="EMBL" id="SPLM01000072">
    <property type="protein sequence ID" value="TMW63649.1"/>
    <property type="molecule type" value="Genomic_DNA"/>
</dbReference>
<dbReference type="Proteomes" id="UP000794436">
    <property type="component" value="Unassembled WGS sequence"/>
</dbReference>
<accession>A0A8K1CIF7</accession>
<dbReference type="AlphaFoldDB" id="A0A8K1CIF7"/>
<comment type="caution">
    <text evidence="1">The sequence shown here is derived from an EMBL/GenBank/DDBJ whole genome shotgun (WGS) entry which is preliminary data.</text>
</comment>
<gene>
    <name evidence="1" type="ORF">Poli38472_002590</name>
</gene>
<evidence type="ECO:0000313" key="2">
    <source>
        <dbReference type="Proteomes" id="UP000794436"/>
    </source>
</evidence>
<keyword evidence="2" id="KW-1185">Reference proteome</keyword>
<sequence length="148" mass="16431">MTDGNKGVGVFVGDGAYIGDGGRTLQRLWEFVTWKMIKNCPGRYIIKHKRSNPVLIDGQSVTSLDTQAFLSAVFNEDVTFTVHDLQSERCQDRVQVVVFRDTGGVITYCKASQGQDGEPQTLYVHTLNTASGLKRKLEGLRLDHVLAQ</sequence>
<protein>
    <submittedName>
        <fullName evidence="1">Uncharacterized protein</fullName>
    </submittedName>
</protein>
<proteinExistence type="predicted"/>
<dbReference type="OrthoDB" id="57792at2759"/>
<name>A0A8K1CIF7_PYTOL</name>
<reference evidence="1" key="1">
    <citation type="submission" date="2019-03" db="EMBL/GenBank/DDBJ databases">
        <title>Long read genome sequence of the mycoparasitic Pythium oligandrum ATCC 38472 isolated from sugarbeet rhizosphere.</title>
        <authorList>
            <person name="Gaulin E."/>
        </authorList>
    </citation>
    <scope>NUCLEOTIDE SEQUENCE</scope>
    <source>
        <strain evidence="1">ATCC 38472_TT</strain>
    </source>
</reference>
<evidence type="ECO:0000313" key="1">
    <source>
        <dbReference type="EMBL" id="TMW63649.1"/>
    </source>
</evidence>